<proteinExistence type="predicted"/>
<evidence type="ECO:0000256" key="3">
    <source>
        <dbReference type="ARBA" id="ARBA00022692"/>
    </source>
</evidence>
<evidence type="ECO:0000259" key="9">
    <source>
        <dbReference type="Pfam" id="PF00999"/>
    </source>
</evidence>
<feature type="transmembrane region" description="Helical" evidence="8">
    <location>
        <begin position="267"/>
        <end position="286"/>
    </location>
</feature>
<feature type="transmembrane region" description="Helical" evidence="8">
    <location>
        <begin position="122"/>
        <end position="147"/>
    </location>
</feature>
<dbReference type="Pfam" id="PF00999">
    <property type="entry name" value="Na_H_Exchanger"/>
    <property type="match status" value="1"/>
</dbReference>
<feature type="transmembrane region" description="Helical" evidence="8">
    <location>
        <begin position="345"/>
        <end position="367"/>
    </location>
</feature>
<feature type="transmembrane region" description="Helical" evidence="8">
    <location>
        <begin position="410"/>
        <end position="432"/>
    </location>
</feature>
<keyword evidence="4 8" id="KW-1133">Transmembrane helix</keyword>
<dbReference type="PANTHER" id="PTHR32468">
    <property type="entry name" value="CATION/H + ANTIPORTER"/>
    <property type="match status" value="1"/>
</dbReference>
<keyword evidence="6 8" id="KW-0472">Membrane</keyword>
<keyword evidence="2" id="KW-0813">Transport</keyword>
<evidence type="ECO:0000256" key="5">
    <source>
        <dbReference type="ARBA" id="ARBA00023065"/>
    </source>
</evidence>
<evidence type="ECO:0000256" key="1">
    <source>
        <dbReference type="ARBA" id="ARBA00004141"/>
    </source>
</evidence>
<evidence type="ECO:0000256" key="6">
    <source>
        <dbReference type="ARBA" id="ARBA00023136"/>
    </source>
</evidence>
<comment type="subcellular location">
    <subcellularLocation>
        <location evidence="1">Membrane</location>
        <topology evidence="1">Multi-pass membrane protein</topology>
    </subcellularLocation>
</comment>
<sequence>MSSNSTTKVKAQGGILEGSNPAHYDSSNPIVIFIIQAGIIIIFCRLLHWPLSKIRQPRVIAEVIAGVILGPSVMGRIPGFTDAIFPTASIPNLNLVANLGLVLFLFLVGLETNLRFLVSNWRVAVSVSAAGMILPFGLGCAIAYGLYNTFQDEPDTVDINFGTFLLFIGIAMAITAFPVLCRILTELKLLGTNVGVIVLSAGVGNDVVGWILLALCVALVNAGTGLTALWVLLVCVGYILFLTFIFRPLFLRFLRHTGSLQKGPSQSVVAITLLIALASAFFTQIIGIHAIFGGFIIGLLCPHEGGFAIKLTEKIEDLVAALFLPLYFTLSGLQTNLGLLDNGTVWGYVVGIIAIAFTAKVAGGALASRLCGLLWRESFSIGVLMSCKGLVELIVLNIGLQARILSTRTFTMFVVMALVTTFATTPLTVALYPKWYQVKVERWRRGEIDWKTGNPIPSDARTDSIALAKEQHRALPVRKLLVYLRLDGLSSICTLAALLSPNRPPLPKQHPDTLASPDPAAEETATATTNAEEDEDQEDQDPKPTLQVHGVRLLELTDRDSSVMTVSELDQLHYPLWDPVVNTFRAFGQWHDLSIVAGVSVVPEHSYADTVVSMARDDSTDLLLLPWSETGSMSEHHPLDLNSVLDDLNATRFVASAPYTAFAESVLRNVRCNVGLLVERTPTRRNNGRGLRDKPSLGGLSIHSGNLNLGIGSSGDRGVAVVPTTRKAHHILLPYFGGKDDRFAIRLVLQLIRNDQVTATVVHVVGDRTPIATPKAAVAGGLVGGVRNRKKDSGSTSSSGGGSGGKKREVDDSDAVYLAALKDSLDEDVAARMVFKKLVLAGGIEQSSSGVVERVVEHVKEELGRLGSGQRAGGLVVVGRGSVGVDTIVDNGDEDKDGGGVLGVLGEKLVQMGGGDVLVVQARDTL</sequence>
<evidence type="ECO:0000313" key="10">
    <source>
        <dbReference type="EMBL" id="GCB27761.1"/>
    </source>
</evidence>
<dbReference type="PANTHER" id="PTHR32468:SF0">
    <property type="entry name" value="K(+)_H(+) ANTIPORTER 1"/>
    <property type="match status" value="1"/>
</dbReference>
<evidence type="ECO:0000256" key="7">
    <source>
        <dbReference type="SAM" id="MobiDB-lite"/>
    </source>
</evidence>
<dbReference type="EMBL" id="BDHI01000029">
    <property type="protein sequence ID" value="GCB27761.1"/>
    <property type="molecule type" value="Genomic_DNA"/>
</dbReference>
<feature type="transmembrane region" description="Helical" evidence="8">
    <location>
        <begin position="226"/>
        <end position="246"/>
    </location>
</feature>
<evidence type="ECO:0000256" key="8">
    <source>
        <dbReference type="SAM" id="Phobius"/>
    </source>
</evidence>
<feature type="region of interest" description="Disordered" evidence="7">
    <location>
        <begin position="503"/>
        <end position="545"/>
    </location>
</feature>
<dbReference type="InterPro" id="IPR038770">
    <property type="entry name" value="Na+/solute_symporter_sf"/>
</dbReference>
<feature type="domain" description="Cation/H+ exchanger transmembrane" evidence="9">
    <location>
        <begin position="40"/>
        <end position="426"/>
    </location>
</feature>
<comment type="caution">
    <text evidence="10">The sequence shown here is derived from an EMBL/GenBank/DDBJ whole genome shotgun (WGS) entry which is preliminary data.</text>
</comment>
<dbReference type="GO" id="GO:0015297">
    <property type="term" value="F:antiporter activity"/>
    <property type="evidence" value="ECO:0007669"/>
    <property type="project" value="InterPro"/>
</dbReference>
<reference evidence="10 11" key="1">
    <citation type="submission" date="2016-09" db="EMBL/GenBank/DDBJ databases">
        <title>Aspergillus awamori IFM 58123T.</title>
        <authorList>
            <person name="Kusuya Y."/>
            <person name="Shimizu M."/>
            <person name="Takahashi H."/>
            <person name="Yaguchi T."/>
        </authorList>
    </citation>
    <scope>NUCLEOTIDE SEQUENCE [LARGE SCALE GENOMIC DNA]</scope>
    <source>
        <strain evidence="10 11">IFM 58123</strain>
    </source>
</reference>
<feature type="transmembrane region" description="Helical" evidence="8">
    <location>
        <begin position="196"/>
        <end position="220"/>
    </location>
</feature>
<evidence type="ECO:0000256" key="4">
    <source>
        <dbReference type="ARBA" id="ARBA00022989"/>
    </source>
</evidence>
<accession>A0A401L859</accession>
<dbReference type="GO" id="GO:0016020">
    <property type="term" value="C:membrane"/>
    <property type="evidence" value="ECO:0007669"/>
    <property type="project" value="UniProtKB-SubCell"/>
</dbReference>
<feature type="transmembrane region" description="Helical" evidence="8">
    <location>
        <begin position="59"/>
        <end position="77"/>
    </location>
</feature>
<feature type="compositionally biased region" description="Low complexity" evidence="7">
    <location>
        <begin position="517"/>
        <end position="530"/>
    </location>
</feature>
<feature type="transmembrane region" description="Helical" evidence="8">
    <location>
        <begin position="30"/>
        <end position="47"/>
    </location>
</feature>
<dbReference type="InterPro" id="IPR006153">
    <property type="entry name" value="Cation/H_exchanger_TM"/>
</dbReference>
<feature type="region of interest" description="Disordered" evidence="7">
    <location>
        <begin position="783"/>
        <end position="809"/>
    </location>
</feature>
<keyword evidence="5" id="KW-0406">Ion transport</keyword>
<organism evidence="10 11">
    <name type="scientific">Aspergillus awamori</name>
    <name type="common">Black koji mold</name>
    <dbReference type="NCBI Taxonomy" id="105351"/>
    <lineage>
        <taxon>Eukaryota</taxon>
        <taxon>Fungi</taxon>
        <taxon>Dikarya</taxon>
        <taxon>Ascomycota</taxon>
        <taxon>Pezizomycotina</taxon>
        <taxon>Eurotiomycetes</taxon>
        <taxon>Eurotiomycetidae</taxon>
        <taxon>Eurotiales</taxon>
        <taxon>Aspergillaceae</taxon>
        <taxon>Aspergillus</taxon>
    </lineage>
</organism>
<dbReference type="STRING" id="105351.A0A401L859"/>
<gene>
    <name evidence="10" type="ORF">AAWM_10646</name>
</gene>
<feature type="transmembrane region" description="Helical" evidence="8">
    <location>
        <begin position="89"/>
        <end position="110"/>
    </location>
</feature>
<feature type="transmembrane region" description="Helical" evidence="8">
    <location>
        <begin position="379"/>
        <end position="398"/>
    </location>
</feature>
<evidence type="ECO:0000256" key="2">
    <source>
        <dbReference type="ARBA" id="ARBA00022448"/>
    </source>
</evidence>
<evidence type="ECO:0000313" key="11">
    <source>
        <dbReference type="Proteomes" id="UP000286921"/>
    </source>
</evidence>
<protein>
    <submittedName>
        <fullName evidence="10">K(+)/H(+) antiporter 1</fullName>
    </submittedName>
</protein>
<feature type="transmembrane region" description="Helical" evidence="8">
    <location>
        <begin position="159"/>
        <end position="184"/>
    </location>
</feature>
<dbReference type="Gene3D" id="1.20.1530.20">
    <property type="match status" value="1"/>
</dbReference>
<dbReference type="Proteomes" id="UP000286921">
    <property type="component" value="Unassembled WGS sequence"/>
</dbReference>
<dbReference type="AlphaFoldDB" id="A0A401L859"/>
<dbReference type="GO" id="GO:1902600">
    <property type="term" value="P:proton transmembrane transport"/>
    <property type="evidence" value="ECO:0007669"/>
    <property type="project" value="InterPro"/>
</dbReference>
<dbReference type="InterPro" id="IPR050794">
    <property type="entry name" value="CPA2_transporter"/>
</dbReference>
<keyword evidence="3 8" id="KW-0812">Transmembrane</keyword>
<name>A0A401L859_ASPAW</name>
<keyword evidence="11" id="KW-1185">Reference proteome</keyword>
<feature type="transmembrane region" description="Helical" evidence="8">
    <location>
        <begin position="318"/>
        <end position="339"/>
    </location>
</feature>